<proteinExistence type="predicted"/>
<feature type="transmembrane region" description="Helical" evidence="2">
    <location>
        <begin position="9"/>
        <end position="26"/>
    </location>
</feature>
<dbReference type="PANTHER" id="PTHR36887">
    <property type="entry name" value="OS01G0532300 PROTEIN"/>
    <property type="match status" value="1"/>
</dbReference>
<reference evidence="3 4" key="1">
    <citation type="submission" date="2024-01" db="EMBL/GenBank/DDBJ databases">
        <title>The complete chloroplast genome sequence of Lithospermum erythrorhizon: insights into the phylogenetic relationship among Boraginaceae species and the maternal lineages of purple gromwells.</title>
        <authorList>
            <person name="Okada T."/>
            <person name="Watanabe K."/>
        </authorList>
    </citation>
    <scope>NUCLEOTIDE SEQUENCE [LARGE SCALE GENOMIC DNA]</scope>
</reference>
<keyword evidence="2" id="KW-0812">Transmembrane</keyword>
<evidence type="ECO:0000313" key="3">
    <source>
        <dbReference type="EMBL" id="GAA0171048.1"/>
    </source>
</evidence>
<feature type="transmembrane region" description="Helical" evidence="2">
    <location>
        <begin position="32"/>
        <end position="55"/>
    </location>
</feature>
<feature type="region of interest" description="Disordered" evidence="1">
    <location>
        <begin position="78"/>
        <end position="100"/>
    </location>
</feature>
<protein>
    <recommendedName>
        <fullName evidence="5">DUF4408 domain-containing protein</fullName>
    </recommendedName>
</protein>
<keyword evidence="2" id="KW-1133">Transmembrane helix</keyword>
<dbReference type="AlphaFoldDB" id="A0AAV3R824"/>
<name>A0AAV3R824_LITER</name>
<organism evidence="3 4">
    <name type="scientific">Lithospermum erythrorhizon</name>
    <name type="common">Purple gromwell</name>
    <name type="synonym">Lithospermum officinale var. erythrorhizon</name>
    <dbReference type="NCBI Taxonomy" id="34254"/>
    <lineage>
        <taxon>Eukaryota</taxon>
        <taxon>Viridiplantae</taxon>
        <taxon>Streptophyta</taxon>
        <taxon>Embryophyta</taxon>
        <taxon>Tracheophyta</taxon>
        <taxon>Spermatophyta</taxon>
        <taxon>Magnoliopsida</taxon>
        <taxon>eudicotyledons</taxon>
        <taxon>Gunneridae</taxon>
        <taxon>Pentapetalae</taxon>
        <taxon>asterids</taxon>
        <taxon>lamiids</taxon>
        <taxon>Boraginales</taxon>
        <taxon>Boraginaceae</taxon>
        <taxon>Boraginoideae</taxon>
        <taxon>Lithospermeae</taxon>
        <taxon>Lithospermum</taxon>
    </lineage>
</organism>
<keyword evidence="4" id="KW-1185">Reference proteome</keyword>
<accession>A0AAV3R824</accession>
<gene>
    <name evidence="3" type="ORF">LIER_25176</name>
</gene>
<evidence type="ECO:0008006" key="5">
    <source>
        <dbReference type="Google" id="ProtNLM"/>
    </source>
</evidence>
<dbReference type="PANTHER" id="PTHR36887:SF1">
    <property type="entry name" value="OS01G0532300 PROTEIN"/>
    <property type="match status" value="1"/>
</dbReference>
<comment type="caution">
    <text evidence="3">The sequence shown here is derived from an EMBL/GenBank/DDBJ whole genome shotgun (WGS) entry which is preliminary data.</text>
</comment>
<dbReference type="Pfam" id="PF05553">
    <property type="entry name" value="DUF761"/>
    <property type="match status" value="1"/>
</dbReference>
<dbReference type="InterPro" id="IPR008480">
    <property type="entry name" value="DUF761_pln"/>
</dbReference>
<sequence length="185" mass="20945">MENFKKSQILKLFFILAFLIITPLLSSSIRSAYLYLVLNILIIALGAESGLLSFISSTPEDHKKPLAAVQSKNDKQVVKLKDETETSSEDDQTKKKSGLPAEKVDGSVKLIDPIKKCDSTMSLFVAGKEEAEEAEEFVEDGEISEEELYDRAETFIQDFYKQLKMQREDSWQKLHGVYQQSILSQ</sequence>
<dbReference type="EMBL" id="BAABME010007502">
    <property type="protein sequence ID" value="GAA0171048.1"/>
    <property type="molecule type" value="Genomic_DNA"/>
</dbReference>
<evidence type="ECO:0000256" key="1">
    <source>
        <dbReference type="SAM" id="MobiDB-lite"/>
    </source>
</evidence>
<evidence type="ECO:0000313" key="4">
    <source>
        <dbReference type="Proteomes" id="UP001454036"/>
    </source>
</evidence>
<keyword evidence="2" id="KW-0472">Membrane</keyword>
<dbReference type="Proteomes" id="UP001454036">
    <property type="component" value="Unassembled WGS sequence"/>
</dbReference>
<evidence type="ECO:0000256" key="2">
    <source>
        <dbReference type="SAM" id="Phobius"/>
    </source>
</evidence>